<gene>
    <name evidence="1" type="ORF">C823_01410</name>
</gene>
<keyword evidence="2" id="KW-1185">Reference proteome</keyword>
<accession>N2AUS3</accession>
<dbReference type="PATRIC" id="fig|1235802.3.peg.1497"/>
<dbReference type="EMBL" id="AQFT01000041">
    <property type="protein sequence ID" value="EMZ32992.1"/>
    <property type="molecule type" value="Genomic_DNA"/>
</dbReference>
<name>N2AUS3_9FIRM</name>
<protein>
    <recommendedName>
        <fullName evidence="3">DUF4276 family protein</fullName>
    </recommendedName>
</protein>
<proteinExistence type="predicted"/>
<dbReference type="HOGENOM" id="CLU_119857_0_0_9"/>
<evidence type="ECO:0000313" key="1">
    <source>
        <dbReference type="EMBL" id="EMZ32992.1"/>
    </source>
</evidence>
<reference evidence="1 2" key="1">
    <citation type="journal article" date="2014" name="Genome Announc.">
        <title>Draft genome sequences of the altered schaedler flora, a defined bacterial community from gnotobiotic mice.</title>
        <authorList>
            <person name="Wannemuehler M.J."/>
            <person name="Overstreet A.M."/>
            <person name="Ward D.V."/>
            <person name="Phillips G.J."/>
        </authorList>
    </citation>
    <scope>NUCLEOTIDE SEQUENCE [LARGE SCALE GENOMIC DNA]</scope>
    <source>
        <strain evidence="1 2">ASF492</strain>
    </source>
</reference>
<evidence type="ECO:0008006" key="3">
    <source>
        <dbReference type="Google" id="ProtNLM"/>
    </source>
</evidence>
<comment type="caution">
    <text evidence="1">The sequence shown here is derived from an EMBL/GenBank/DDBJ whole genome shotgun (WGS) entry which is preliminary data.</text>
</comment>
<sequence>MPKMKPCYLKFVVIVHGKSEKQLCDYIKSNLRIKMEIISEKKGEKSIQINSLKHILQDKRFYSLDSFSNFFEDAEIIREKTKKKLSSNFRIFIIMDTDDCTEEQKKNFITKQMFKTHWAYDYIVPIFNIPDLEAIMVKAGIKFEKKGVKRKTEYIKIFPTDKRYSNREGIELKSFAENLSKVQETNLHNFIQYCLAVNKN</sequence>
<organism evidence="1 2">
    <name type="scientific">Eubacterium plexicaudatum ASF492</name>
    <dbReference type="NCBI Taxonomy" id="1235802"/>
    <lineage>
        <taxon>Bacteria</taxon>
        <taxon>Bacillati</taxon>
        <taxon>Bacillota</taxon>
        <taxon>Clostridia</taxon>
        <taxon>Eubacteriales</taxon>
        <taxon>Eubacteriaceae</taxon>
        <taxon>Eubacterium</taxon>
    </lineage>
</organism>
<dbReference type="STRING" id="1235802.C823_01410"/>
<dbReference type="AlphaFoldDB" id="N2AUS3"/>
<dbReference type="Proteomes" id="UP000012589">
    <property type="component" value="Unassembled WGS sequence"/>
</dbReference>
<evidence type="ECO:0000313" key="2">
    <source>
        <dbReference type="Proteomes" id="UP000012589"/>
    </source>
</evidence>
<dbReference type="eggNOG" id="ENOG5032A5E">
    <property type="taxonomic scope" value="Bacteria"/>
</dbReference>